<comment type="caution">
    <text evidence="1">The sequence shown here is derived from an EMBL/GenBank/DDBJ whole genome shotgun (WGS) entry which is preliminary data.</text>
</comment>
<sequence length="154" mass="17289">MHTMKGSNEMPERCAECGAVLPAGRTCQSIFDECLGLEMANPAYYGQVHMLTVACFMIQHGRYSDEARNWIATQIQDHLNGVPVQYIRQRAAGGVKQANRSWQIMREAGAAPQPRVDWSITMVDIVPSLQDASLYCNQIERWARATVDEMKAIN</sequence>
<evidence type="ECO:0000313" key="2">
    <source>
        <dbReference type="Proteomes" id="UP000287171"/>
    </source>
</evidence>
<dbReference type="InterPro" id="IPR045990">
    <property type="entry name" value="DUF5946"/>
</dbReference>
<keyword evidence="2" id="KW-1185">Reference proteome</keyword>
<protein>
    <submittedName>
        <fullName evidence="1">Uncharacterized protein</fullName>
    </submittedName>
</protein>
<reference evidence="2" key="1">
    <citation type="submission" date="2018-12" db="EMBL/GenBank/DDBJ databases">
        <title>Tengunoibacter tsumagoiensis gen. nov., sp. nov., Dictyobacter kobayashii sp. nov., D. alpinus sp. nov., and D. joshuensis sp. nov. and description of Dictyobacteraceae fam. nov. within the order Ktedonobacterales isolated from Tengu-no-mugimeshi.</title>
        <authorList>
            <person name="Wang C.M."/>
            <person name="Zheng Y."/>
            <person name="Sakai Y."/>
            <person name="Toyoda A."/>
            <person name="Minakuchi Y."/>
            <person name="Abe K."/>
            <person name="Yokota A."/>
            <person name="Yabe S."/>
        </authorList>
    </citation>
    <scope>NUCLEOTIDE SEQUENCE [LARGE SCALE GENOMIC DNA]</scope>
    <source>
        <strain evidence="2">Uno16</strain>
    </source>
</reference>
<dbReference type="EMBL" id="BIFT01000002">
    <property type="protein sequence ID" value="GCE30226.1"/>
    <property type="molecule type" value="Genomic_DNA"/>
</dbReference>
<accession>A0A402BFV3</accession>
<name>A0A402BFV3_9CHLR</name>
<dbReference type="AlphaFoldDB" id="A0A402BFV3"/>
<organism evidence="1 2">
    <name type="scientific">Dictyobacter alpinus</name>
    <dbReference type="NCBI Taxonomy" id="2014873"/>
    <lineage>
        <taxon>Bacteria</taxon>
        <taxon>Bacillati</taxon>
        <taxon>Chloroflexota</taxon>
        <taxon>Ktedonobacteria</taxon>
        <taxon>Ktedonobacterales</taxon>
        <taxon>Dictyobacteraceae</taxon>
        <taxon>Dictyobacter</taxon>
    </lineage>
</organism>
<gene>
    <name evidence="1" type="ORF">KDA_57100</name>
</gene>
<evidence type="ECO:0000313" key="1">
    <source>
        <dbReference type="EMBL" id="GCE30226.1"/>
    </source>
</evidence>
<dbReference type="Proteomes" id="UP000287171">
    <property type="component" value="Unassembled WGS sequence"/>
</dbReference>
<dbReference type="Pfam" id="PF19371">
    <property type="entry name" value="DUF5946"/>
    <property type="match status" value="1"/>
</dbReference>
<proteinExistence type="predicted"/>